<dbReference type="GO" id="GO:0003824">
    <property type="term" value="F:catalytic activity"/>
    <property type="evidence" value="ECO:0007669"/>
    <property type="project" value="InterPro"/>
</dbReference>
<proteinExistence type="predicted"/>
<evidence type="ECO:0000313" key="2">
    <source>
        <dbReference type="EMBL" id="XDK31824.1"/>
    </source>
</evidence>
<dbReference type="PANTHER" id="PTHR11895:SF76">
    <property type="entry name" value="INDOLEACETAMIDE HYDROLASE"/>
    <property type="match status" value="1"/>
</dbReference>
<dbReference type="PANTHER" id="PTHR11895">
    <property type="entry name" value="TRANSAMIDASE"/>
    <property type="match status" value="1"/>
</dbReference>
<name>A0AB39HIB0_9BACI</name>
<dbReference type="PROSITE" id="PS00571">
    <property type="entry name" value="AMIDASES"/>
    <property type="match status" value="1"/>
</dbReference>
<dbReference type="SUPFAM" id="SSF75304">
    <property type="entry name" value="Amidase signature (AS) enzymes"/>
    <property type="match status" value="1"/>
</dbReference>
<dbReference type="Pfam" id="PF01425">
    <property type="entry name" value="Amidase"/>
    <property type="match status" value="1"/>
</dbReference>
<dbReference type="InterPro" id="IPR020556">
    <property type="entry name" value="Amidase_CS"/>
</dbReference>
<reference evidence="2" key="1">
    <citation type="submission" date="2024-07" db="EMBL/GenBank/DDBJ databases">
        <title>Halotolerant mesophilic bacterium Ornithinibacillus sp. 4-3, sp. nov., isolated from soil.</title>
        <authorList>
            <person name="Sidarenka A.V."/>
            <person name="Guliayeva D.E."/>
            <person name="Leanovich S.I."/>
            <person name="Hileuskaya K.S."/>
            <person name="Akhremchuk A.E."/>
            <person name="Sikolenko M.A."/>
            <person name="Valentovich L.N."/>
        </authorList>
    </citation>
    <scope>NUCLEOTIDE SEQUENCE</scope>
    <source>
        <strain evidence="2">4-3</strain>
    </source>
</reference>
<protein>
    <submittedName>
        <fullName evidence="2">Amidase</fullName>
    </submittedName>
</protein>
<organism evidence="2">
    <name type="scientific">Ornithinibacillus sp. 4-3</name>
    <dbReference type="NCBI Taxonomy" id="3231488"/>
    <lineage>
        <taxon>Bacteria</taxon>
        <taxon>Bacillati</taxon>
        <taxon>Bacillota</taxon>
        <taxon>Bacilli</taxon>
        <taxon>Bacillales</taxon>
        <taxon>Bacillaceae</taxon>
        <taxon>Ornithinibacillus</taxon>
    </lineage>
</organism>
<dbReference type="NCBIfam" id="NF005686">
    <property type="entry name" value="PRK07486.1"/>
    <property type="match status" value="1"/>
</dbReference>
<dbReference type="EMBL" id="CP162599">
    <property type="protein sequence ID" value="XDK31824.1"/>
    <property type="molecule type" value="Genomic_DNA"/>
</dbReference>
<evidence type="ECO:0000259" key="1">
    <source>
        <dbReference type="Pfam" id="PF01425"/>
    </source>
</evidence>
<feature type="domain" description="Amidase" evidence="1">
    <location>
        <begin position="26"/>
        <end position="451"/>
    </location>
</feature>
<dbReference type="AlphaFoldDB" id="A0AB39HIB0"/>
<dbReference type="InterPro" id="IPR023631">
    <property type="entry name" value="Amidase_dom"/>
</dbReference>
<gene>
    <name evidence="2" type="ORF">AB4Y30_12405</name>
</gene>
<sequence length="472" mass="51312">MNLDICFLSAKELAHKIKNRELTAREVMEAFLAQIKKVNPEVNAIVNLNEEQALKDADLADKKLQAGEEIGPFHGLPIAIKDTYNVKGLPTTSGFKPFKDNIAQQDDIVTERLRNAGAIIIGKTNVPEFAAGSHTINKLFGPTRNPYNLARSAGGSSGGAAAALASGMLPFADGSDMGGSLRNPGSFNNVIGFRPSPGRVPSIPRSGLYATMGVQGPLARSVEDVAFMLTVLAGPDNRVPLAIDEPGSIFEQSLDIDLSEIKVAWSPDLDGQIPVLPEVQKAVEESAKVFEKLGCQVVKASPDLTGAEEVFQTIRAHEFAINHEATYKNFKDDLKETMIWNIEKGMNSTREDVARAGQLQVEVYNNMRNFFGEYDIFIMPVSQLPPFDVDLEYPTELNGVKMDNYISWMQSAYFVTVTGSPSISVPAGFTEDGLPIGLQIVGPHHADLKVLQVAHAFEQATQFGKIKPKIAE</sequence>
<dbReference type="InterPro" id="IPR000120">
    <property type="entry name" value="Amidase"/>
</dbReference>
<dbReference type="InterPro" id="IPR036928">
    <property type="entry name" value="AS_sf"/>
</dbReference>
<dbReference type="Gene3D" id="3.90.1300.10">
    <property type="entry name" value="Amidase signature (AS) domain"/>
    <property type="match status" value="1"/>
</dbReference>
<accession>A0AB39HIB0</accession>
<dbReference type="RefSeq" id="WP_368652548.1">
    <property type="nucleotide sequence ID" value="NZ_CP162599.1"/>
</dbReference>